<dbReference type="PRINTS" id="PR00344">
    <property type="entry name" value="BCTRLSENSOR"/>
</dbReference>
<dbReference type="PROSITE" id="PS50109">
    <property type="entry name" value="HIS_KIN"/>
    <property type="match status" value="1"/>
</dbReference>
<dbReference type="InterPro" id="IPR004358">
    <property type="entry name" value="Sig_transdc_His_kin-like_C"/>
</dbReference>
<feature type="domain" description="Histidine kinase" evidence="15">
    <location>
        <begin position="240"/>
        <end position="450"/>
    </location>
</feature>
<evidence type="ECO:0000256" key="1">
    <source>
        <dbReference type="ARBA" id="ARBA00000085"/>
    </source>
</evidence>
<proteinExistence type="predicted"/>
<dbReference type="PROSITE" id="PS50885">
    <property type="entry name" value="HAMP"/>
    <property type="match status" value="1"/>
</dbReference>
<accession>A0A0Q9XR49</accession>
<dbReference type="Pfam" id="PF02518">
    <property type="entry name" value="HATPase_c"/>
    <property type="match status" value="1"/>
</dbReference>
<dbReference type="InterPro" id="IPR003594">
    <property type="entry name" value="HATPase_dom"/>
</dbReference>
<evidence type="ECO:0000256" key="10">
    <source>
        <dbReference type="ARBA" id="ARBA00022840"/>
    </source>
</evidence>
<feature type="transmembrane region" description="Helical" evidence="14">
    <location>
        <begin position="7"/>
        <end position="30"/>
    </location>
</feature>
<name>A0A0Q9XR49_9BACI</name>
<reference evidence="17 18" key="1">
    <citation type="submission" date="2015-06" db="EMBL/GenBank/DDBJ databases">
        <title>Genome sequencing project of Bacillus galactosidilyticus PL133.</title>
        <authorList>
            <person name="Gaiero J."/>
            <person name="Nicol R."/>
            <person name="Habash M."/>
        </authorList>
    </citation>
    <scope>NUCLEOTIDE SEQUENCE [LARGE SCALE GENOMIC DNA]</scope>
    <source>
        <strain evidence="17 18">PL133</strain>
    </source>
</reference>
<evidence type="ECO:0000256" key="7">
    <source>
        <dbReference type="ARBA" id="ARBA00022692"/>
    </source>
</evidence>
<comment type="caution">
    <text evidence="17">The sequence shown here is derived from an EMBL/GenBank/DDBJ whole genome shotgun (WGS) entry which is preliminary data.</text>
</comment>
<dbReference type="SUPFAM" id="SSF55874">
    <property type="entry name" value="ATPase domain of HSP90 chaperone/DNA topoisomerase II/histidine kinase"/>
    <property type="match status" value="1"/>
</dbReference>
<keyword evidence="12" id="KW-0902">Two-component regulatory system</keyword>
<keyword evidence="7 14" id="KW-0812">Transmembrane</keyword>
<evidence type="ECO:0000259" key="15">
    <source>
        <dbReference type="PROSITE" id="PS50109"/>
    </source>
</evidence>
<dbReference type="Gene3D" id="3.30.565.10">
    <property type="entry name" value="Histidine kinase-like ATPase, C-terminal domain"/>
    <property type="match status" value="1"/>
</dbReference>
<dbReference type="FunFam" id="1.10.287.130:FF:000001">
    <property type="entry name" value="Two-component sensor histidine kinase"/>
    <property type="match status" value="1"/>
</dbReference>
<dbReference type="Gene3D" id="6.10.340.10">
    <property type="match status" value="1"/>
</dbReference>
<comment type="catalytic activity">
    <reaction evidence="1">
        <text>ATP + protein L-histidine = ADP + protein N-phospho-L-histidine.</text>
        <dbReference type="EC" id="2.7.13.3"/>
    </reaction>
</comment>
<keyword evidence="10" id="KW-0067">ATP-binding</keyword>
<evidence type="ECO:0000256" key="2">
    <source>
        <dbReference type="ARBA" id="ARBA00004651"/>
    </source>
</evidence>
<dbReference type="Gene3D" id="1.10.287.130">
    <property type="match status" value="1"/>
</dbReference>
<dbReference type="GO" id="GO:0000155">
    <property type="term" value="F:phosphorelay sensor kinase activity"/>
    <property type="evidence" value="ECO:0007669"/>
    <property type="project" value="InterPro"/>
</dbReference>
<dbReference type="PANTHER" id="PTHR45436:SF5">
    <property type="entry name" value="SENSOR HISTIDINE KINASE TRCS"/>
    <property type="match status" value="1"/>
</dbReference>
<keyword evidence="6" id="KW-0808">Transferase</keyword>
<keyword evidence="11 14" id="KW-1133">Transmembrane helix</keyword>
<dbReference type="PANTHER" id="PTHR45436">
    <property type="entry name" value="SENSOR HISTIDINE KINASE YKOH"/>
    <property type="match status" value="1"/>
</dbReference>
<evidence type="ECO:0000256" key="11">
    <source>
        <dbReference type="ARBA" id="ARBA00022989"/>
    </source>
</evidence>
<evidence type="ECO:0000256" key="9">
    <source>
        <dbReference type="ARBA" id="ARBA00022777"/>
    </source>
</evidence>
<evidence type="ECO:0000256" key="13">
    <source>
        <dbReference type="ARBA" id="ARBA00023136"/>
    </source>
</evidence>
<dbReference type="AlphaFoldDB" id="A0A0Q9XR49"/>
<evidence type="ECO:0000256" key="14">
    <source>
        <dbReference type="SAM" id="Phobius"/>
    </source>
</evidence>
<dbReference type="CDD" id="cd06225">
    <property type="entry name" value="HAMP"/>
    <property type="match status" value="1"/>
</dbReference>
<comment type="subcellular location">
    <subcellularLocation>
        <location evidence="2">Cell membrane</location>
        <topology evidence="2">Multi-pass membrane protein</topology>
    </subcellularLocation>
</comment>
<evidence type="ECO:0000256" key="12">
    <source>
        <dbReference type="ARBA" id="ARBA00023012"/>
    </source>
</evidence>
<dbReference type="SUPFAM" id="SSF158472">
    <property type="entry name" value="HAMP domain-like"/>
    <property type="match status" value="1"/>
</dbReference>
<dbReference type="InterPro" id="IPR050428">
    <property type="entry name" value="TCS_sensor_his_kinase"/>
</dbReference>
<dbReference type="InterPro" id="IPR003661">
    <property type="entry name" value="HisK_dim/P_dom"/>
</dbReference>
<evidence type="ECO:0000256" key="8">
    <source>
        <dbReference type="ARBA" id="ARBA00022741"/>
    </source>
</evidence>
<dbReference type="InterPro" id="IPR003660">
    <property type="entry name" value="HAMP_dom"/>
</dbReference>
<dbReference type="SUPFAM" id="SSF47384">
    <property type="entry name" value="Homodimeric domain of signal transducing histidine kinase"/>
    <property type="match status" value="1"/>
</dbReference>
<dbReference type="InterPro" id="IPR036890">
    <property type="entry name" value="HATPase_C_sf"/>
</dbReference>
<sequence length="450" mass="51150">MKLRTKINLYTSALIIVLLVLINGSIYFTFNHFILKNELEKTTFQVLNIARGMKQTESSAATKNALRAYVPVNSMIRIVNQDGTTETATTAKNQENLIDLPISYLGKEQHEIVKENGIVYAFVSIPLIWVPTGEVVELQLTENLSSSVHILSILKWVLIIITILAAIPVIFSSRLLGNLITRPVANLIRTMNDIRENDQYKLINLPKPSNDELYQMGKTFNEMILQLEKNYEKQEDFVSNASHELKTPLTIIESYASLLKRRGKEREEIFDESVEAIQSEAIRMKELTQQLLLLAKNDQWKVEVTQVDLKQIVKESVQSFHMAFHRDILLQVEQPIVIQTDLQKLKQLLYILMDNALKYSEDQVEVKISTSEKYGIIEIIDNGIGIPADELSKIFDRFYRVDKARSRKSGGFGLGLPLAKEIANSINAKLDMKSKEGQGTTVQIILPKAF</sequence>
<evidence type="ECO:0000256" key="4">
    <source>
        <dbReference type="ARBA" id="ARBA00022475"/>
    </source>
</evidence>
<dbReference type="CDD" id="cd00075">
    <property type="entry name" value="HATPase"/>
    <property type="match status" value="1"/>
</dbReference>
<gene>
    <name evidence="17" type="ORF">ACA29_20625</name>
</gene>
<keyword evidence="4" id="KW-1003">Cell membrane</keyword>
<organism evidence="17 18">
    <name type="scientific">Lederbergia galactosidilytica</name>
    <dbReference type="NCBI Taxonomy" id="217031"/>
    <lineage>
        <taxon>Bacteria</taxon>
        <taxon>Bacillati</taxon>
        <taxon>Bacillota</taxon>
        <taxon>Bacilli</taxon>
        <taxon>Bacillales</taxon>
        <taxon>Bacillaceae</taxon>
        <taxon>Lederbergia</taxon>
    </lineage>
</organism>
<dbReference type="EC" id="2.7.13.3" evidence="3"/>
<protein>
    <recommendedName>
        <fullName evidence="3">histidine kinase</fullName>
        <ecNumber evidence="3">2.7.13.3</ecNumber>
    </recommendedName>
</protein>
<dbReference type="FunFam" id="3.30.565.10:FF:000006">
    <property type="entry name" value="Sensor histidine kinase WalK"/>
    <property type="match status" value="1"/>
</dbReference>
<dbReference type="SMART" id="SM00387">
    <property type="entry name" value="HATPase_c"/>
    <property type="match status" value="1"/>
</dbReference>
<evidence type="ECO:0000313" key="18">
    <source>
        <dbReference type="Proteomes" id="UP000053881"/>
    </source>
</evidence>
<keyword evidence="9 17" id="KW-0418">Kinase</keyword>
<dbReference type="SMART" id="SM00388">
    <property type="entry name" value="HisKA"/>
    <property type="match status" value="1"/>
</dbReference>
<dbReference type="EMBL" id="LGPB01000136">
    <property type="protein sequence ID" value="KRG10589.1"/>
    <property type="molecule type" value="Genomic_DNA"/>
</dbReference>
<feature type="domain" description="HAMP" evidence="16">
    <location>
        <begin position="178"/>
        <end position="232"/>
    </location>
</feature>
<dbReference type="Pfam" id="PF00672">
    <property type="entry name" value="HAMP"/>
    <property type="match status" value="1"/>
</dbReference>
<dbReference type="InterPro" id="IPR005467">
    <property type="entry name" value="His_kinase_dom"/>
</dbReference>
<dbReference type="Pfam" id="PF00512">
    <property type="entry name" value="HisKA"/>
    <property type="match status" value="1"/>
</dbReference>
<evidence type="ECO:0000256" key="6">
    <source>
        <dbReference type="ARBA" id="ARBA00022679"/>
    </source>
</evidence>
<dbReference type="GO" id="GO:0005524">
    <property type="term" value="F:ATP binding"/>
    <property type="evidence" value="ECO:0007669"/>
    <property type="project" value="UniProtKB-KW"/>
</dbReference>
<feature type="transmembrane region" description="Helical" evidence="14">
    <location>
        <begin position="153"/>
        <end position="172"/>
    </location>
</feature>
<dbReference type="PATRIC" id="fig|217031.4.peg.7009"/>
<evidence type="ECO:0000259" key="16">
    <source>
        <dbReference type="PROSITE" id="PS50885"/>
    </source>
</evidence>
<evidence type="ECO:0000256" key="3">
    <source>
        <dbReference type="ARBA" id="ARBA00012438"/>
    </source>
</evidence>
<keyword evidence="8" id="KW-0547">Nucleotide-binding</keyword>
<dbReference type="GO" id="GO:0005886">
    <property type="term" value="C:plasma membrane"/>
    <property type="evidence" value="ECO:0007669"/>
    <property type="project" value="UniProtKB-SubCell"/>
</dbReference>
<dbReference type="SMART" id="SM00304">
    <property type="entry name" value="HAMP"/>
    <property type="match status" value="1"/>
</dbReference>
<evidence type="ECO:0000256" key="5">
    <source>
        <dbReference type="ARBA" id="ARBA00022553"/>
    </source>
</evidence>
<keyword evidence="5" id="KW-0597">Phosphoprotein</keyword>
<dbReference type="InterPro" id="IPR036097">
    <property type="entry name" value="HisK_dim/P_sf"/>
</dbReference>
<dbReference type="CDD" id="cd00082">
    <property type="entry name" value="HisKA"/>
    <property type="match status" value="1"/>
</dbReference>
<keyword evidence="13 14" id="KW-0472">Membrane</keyword>
<evidence type="ECO:0000313" key="17">
    <source>
        <dbReference type="EMBL" id="KRG10589.1"/>
    </source>
</evidence>
<dbReference type="Proteomes" id="UP000053881">
    <property type="component" value="Unassembled WGS sequence"/>
</dbReference>